<dbReference type="Proteomes" id="UP001344906">
    <property type="component" value="Unassembled WGS sequence"/>
</dbReference>
<evidence type="ECO:0000313" key="1">
    <source>
        <dbReference type="EMBL" id="GLV53347.1"/>
    </source>
</evidence>
<sequence>MNHDIEPFGFLRTCIDRRFVEASRRKFEEATGLLPVAYWHEAYAGGTARDPSLVANDARTGNNIYADQYAAEHGATIFGWQAHIDTCGGLPGANNTEIVKALDEHIRAMIAKYPNSLHYRILASNSGIEITRVHPN</sequence>
<reference evidence="1 2" key="1">
    <citation type="submission" date="2023-02" db="EMBL/GenBank/DDBJ databases">
        <title>Dictyobacter halimunensis sp. nov., a new member of the class Ktedonobacteria from forest soil in a geothermal area.</title>
        <authorList>
            <person name="Rachmania M.K."/>
            <person name="Ningsih F."/>
            <person name="Sakai Y."/>
            <person name="Yabe S."/>
            <person name="Yokota A."/>
            <person name="Sjamsuridzal W."/>
        </authorList>
    </citation>
    <scope>NUCLEOTIDE SEQUENCE [LARGE SCALE GENOMIC DNA]</scope>
    <source>
        <strain evidence="1 2">S3.2.2.5</strain>
    </source>
</reference>
<evidence type="ECO:0000313" key="2">
    <source>
        <dbReference type="Proteomes" id="UP001344906"/>
    </source>
</evidence>
<dbReference type="RefSeq" id="WP_338246883.1">
    <property type="nucleotide sequence ID" value="NZ_BSRI01000001.1"/>
</dbReference>
<protein>
    <submittedName>
        <fullName evidence="1">Uncharacterized protein</fullName>
    </submittedName>
</protein>
<organism evidence="1 2">
    <name type="scientific">Dictyobacter halimunensis</name>
    <dbReference type="NCBI Taxonomy" id="3026934"/>
    <lineage>
        <taxon>Bacteria</taxon>
        <taxon>Bacillati</taxon>
        <taxon>Chloroflexota</taxon>
        <taxon>Ktedonobacteria</taxon>
        <taxon>Ktedonobacterales</taxon>
        <taxon>Dictyobacteraceae</taxon>
        <taxon>Dictyobacter</taxon>
    </lineage>
</organism>
<accession>A0ABQ6FLC8</accession>
<comment type="caution">
    <text evidence="1">The sequence shown here is derived from an EMBL/GenBank/DDBJ whole genome shotgun (WGS) entry which is preliminary data.</text>
</comment>
<keyword evidence="2" id="KW-1185">Reference proteome</keyword>
<name>A0ABQ6FLC8_9CHLR</name>
<proteinExistence type="predicted"/>
<dbReference type="EMBL" id="BSRI01000001">
    <property type="protein sequence ID" value="GLV53347.1"/>
    <property type="molecule type" value="Genomic_DNA"/>
</dbReference>
<gene>
    <name evidence="1" type="ORF">KDH_02020</name>
</gene>